<dbReference type="RefSeq" id="WP_069403302.1">
    <property type="nucleotide sequence ID" value="NZ_MIGZ01000002.1"/>
</dbReference>
<name>A0A1E3S312_9MYCO</name>
<evidence type="ECO:0000259" key="1">
    <source>
        <dbReference type="Pfam" id="PF02470"/>
    </source>
</evidence>
<dbReference type="AlphaFoldDB" id="A0A1E3S312"/>
<sequence length="367" mass="38608">MKKLVLACVVGVLAVTAIGYLTAAKSGIASRPITVSAQFDEASGLYPGNAVEVLGMQVGTVQSVTAKGSYVEVVLSIDEDIQVPADVMAATISSSILTDRRVALSPAYTGGPVLEDHDVIPLDRTRTPVGFDRVLATIDRLMAAMNGDGHGGGPLADLVNVGAETVAGKGNDIKGALDQLSKALRMTSDGAQTKDDLTTIVTSLSALVKAASDNDATIREFGSLVRATSAVLAAENFGSGTTGRRTNEVLEAAADLLEENRDTINQAVTNGDVLLTATNDHNRELAETFDLLPLLLENVYNAIDVNNGSLRAHALVDKMMFDSQMTKEVCNLMGLRQLGCSTGTLQDYGPDFGLTYMLDSMARIGQR</sequence>
<dbReference type="InterPro" id="IPR052336">
    <property type="entry name" value="MlaD_Phospholipid_Transporter"/>
</dbReference>
<evidence type="ECO:0000313" key="3">
    <source>
        <dbReference type="Proteomes" id="UP000094243"/>
    </source>
</evidence>
<dbReference type="PANTHER" id="PTHR33371:SF4">
    <property type="entry name" value="INTERMEMBRANE PHOSPHOLIPID TRANSPORT SYSTEM BINDING PROTEIN MLAD"/>
    <property type="match status" value="1"/>
</dbReference>
<reference evidence="3" key="1">
    <citation type="submission" date="2016-09" db="EMBL/GenBank/DDBJ databases">
        <authorList>
            <person name="Greninger A.L."/>
            <person name="Jerome K.R."/>
            <person name="Mcnair B."/>
            <person name="Wallis C."/>
            <person name="Fang F."/>
        </authorList>
    </citation>
    <scope>NUCLEOTIDE SEQUENCE [LARGE SCALE GENOMIC DNA]</scope>
    <source>
        <strain evidence="3">M7</strain>
    </source>
</reference>
<dbReference type="EMBL" id="MIGZ01000002">
    <property type="protein sequence ID" value="ODQ96556.1"/>
    <property type="molecule type" value="Genomic_DNA"/>
</dbReference>
<keyword evidence="3" id="KW-1185">Reference proteome</keyword>
<dbReference type="GO" id="GO:0005576">
    <property type="term" value="C:extracellular region"/>
    <property type="evidence" value="ECO:0007669"/>
    <property type="project" value="TreeGrafter"/>
</dbReference>
<protein>
    <submittedName>
        <fullName evidence="2">Mammalian cell entry protein</fullName>
    </submittedName>
</protein>
<dbReference type="Proteomes" id="UP000094243">
    <property type="component" value="Unassembled WGS sequence"/>
</dbReference>
<gene>
    <name evidence="2" type="ORF">BHQ17_00700</name>
</gene>
<dbReference type="NCBIfam" id="TIGR00996">
    <property type="entry name" value="Mtu_fam_mce"/>
    <property type="match status" value="1"/>
</dbReference>
<organism evidence="2 3">
    <name type="scientific">Mycolicibacterium holsaticum</name>
    <dbReference type="NCBI Taxonomy" id="152142"/>
    <lineage>
        <taxon>Bacteria</taxon>
        <taxon>Bacillati</taxon>
        <taxon>Actinomycetota</taxon>
        <taxon>Actinomycetes</taxon>
        <taxon>Mycobacteriales</taxon>
        <taxon>Mycobacteriaceae</taxon>
        <taxon>Mycolicibacterium</taxon>
    </lineage>
</organism>
<dbReference type="Pfam" id="PF02470">
    <property type="entry name" value="MlaD"/>
    <property type="match status" value="1"/>
</dbReference>
<dbReference type="PANTHER" id="PTHR33371">
    <property type="entry name" value="INTERMEMBRANE PHOSPHOLIPID TRANSPORT SYSTEM BINDING PROTEIN MLAD-RELATED"/>
    <property type="match status" value="1"/>
</dbReference>
<accession>A0A1E3S312</accession>
<dbReference type="InterPro" id="IPR005693">
    <property type="entry name" value="Mce"/>
</dbReference>
<dbReference type="OrthoDB" id="4516955at2"/>
<evidence type="ECO:0000313" key="2">
    <source>
        <dbReference type="EMBL" id="ODQ96556.1"/>
    </source>
</evidence>
<comment type="caution">
    <text evidence="2">The sequence shown here is derived from an EMBL/GenBank/DDBJ whole genome shotgun (WGS) entry which is preliminary data.</text>
</comment>
<feature type="domain" description="Mce/MlaD" evidence="1">
    <location>
        <begin position="32"/>
        <end position="106"/>
    </location>
</feature>
<proteinExistence type="predicted"/>
<dbReference type="InterPro" id="IPR003399">
    <property type="entry name" value="Mce/MlaD"/>
</dbReference>